<comment type="caution">
    <text evidence="12">The sequence shown here is derived from an EMBL/GenBank/DDBJ whole genome shotgun (WGS) entry which is preliminary data.</text>
</comment>
<dbReference type="EC" id="2.7.11.1" evidence="3"/>
<comment type="subunit">
    <text evidence="2">Component of the EKC/KEOPS complex composed of at least BUD32, CGI121, GON7, KAE1 and PCC1; the whole complex dimerizes.</text>
</comment>
<dbReference type="InterPro" id="IPR008266">
    <property type="entry name" value="Tyr_kinase_AS"/>
</dbReference>
<dbReference type="InterPro" id="IPR000719">
    <property type="entry name" value="Prot_kinase_dom"/>
</dbReference>
<evidence type="ECO:0000256" key="2">
    <source>
        <dbReference type="ARBA" id="ARBA00011534"/>
    </source>
</evidence>
<protein>
    <recommendedName>
        <fullName evidence="5">EKC/KEOPS complex subunit BUD32</fullName>
        <ecNumber evidence="3">2.7.11.1</ecNumber>
    </recommendedName>
    <alternativeName>
        <fullName evidence="6 7">Atypical Serine/threonine protein kinase BUD32</fullName>
    </alternativeName>
    <alternativeName>
        <fullName evidence="4">EKC/KEOPS complex subunit bud32</fullName>
    </alternativeName>
</protein>
<feature type="domain" description="Protein kinase" evidence="11">
    <location>
        <begin position="111"/>
        <end position="392"/>
    </location>
</feature>
<evidence type="ECO:0000256" key="5">
    <source>
        <dbReference type="ARBA" id="ARBA00019973"/>
    </source>
</evidence>
<gene>
    <name evidence="12" type="ORF">SBRCBS47491_007235</name>
</gene>
<keyword evidence="13" id="KW-1185">Reference proteome</keyword>
<comment type="catalytic activity">
    <reaction evidence="8">
        <text>L-threonyl-[protein] + ATP = O-phospho-L-threonyl-[protein] + ADP + H(+)</text>
        <dbReference type="Rhea" id="RHEA:46608"/>
        <dbReference type="Rhea" id="RHEA-COMP:11060"/>
        <dbReference type="Rhea" id="RHEA-COMP:11605"/>
        <dbReference type="ChEBI" id="CHEBI:15378"/>
        <dbReference type="ChEBI" id="CHEBI:30013"/>
        <dbReference type="ChEBI" id="CHEBI:30616"/>
        <dbReference type="ChEBI" id="CHEBI:61977"/>
        <dbReference type="ChEBI" id="CHEBI:456216"/>
        <dbReference type="EC" id="2.7.11.1"/>
    </reaction>
</comment>
<evidence type="ECO:0000256" key="1">
    <source>
        <dbReference type="ARBA" id="ARBA00003747"/>
    </source>
</evidence>
<evidence type="ECO:0000256" key="4">
    <source>
        <dbReference type="ARBA" id="ARBA00013948"/>
    </source>
</evidence>
<dbReference type="PROSITE" id="PS00109">
    <property type="entry name" value="PROTEIN_KINASE_TYR"/>
    <property type="match status" value="1"/>
</dbReference>
<evidence type="ECO:0000256" key="8">
    <source>
        <dbReference type="ARBA" id="ARBA00047899"/>
    </source>
</evidence>
<evidence type="ECO:0000256" key="3">
    <source>
        <dbReference type="ARBA" id="ARBA00012513"/>
    </source>
</evidence>
<evidence type="ECO:0000313" key="13">
    <source>
        <dbReference type="Proteomes" id="UP001642406"/>
    </source>
</evidence>
<evidence type="ECO:0000256" key="10">
    <source>
        <dbReference type="SAM" id="MobiDB-lite"/>
    </source>
</evidence>
<dbReference type="Gene3D" id="1.10.510.10">
    <property type="entry name" value="Transferase(Phosphotransferase) domain 1"/>
    <property type="match status" value="1"/>
</dbReference>
<comment type="catalytic activity">
    <reaction evidence="9">
        <text>L-seryl-[protein] + ATP = O-phospho-L-seryl-[protein] + ADP + H(+)</text>
        <dbReference type="Rhea" id="RHEA:17989"/>
        <dbReference type="Rhea" id="RHEA-COMP:9863"/>
        <dbReference type="Rhea" id="RHEA-COMP:11604"/>
        <dbReference type="ChEBI" id="CHEBI:15378"/>
        <dbReference type="ChEBI" id="CHEBI:29999"/>
        <dbReference type="ChEBI" id="CHEBI:30616"/>
        <dbReference type="ChEBI" id="CHEBI:83421"/>
        <dbReference type="ChEBI" id="CHEBI:456216"/>
        <dbReference type="EC" id="2.7.11.1"/>
    </reaction>
</comment>
<dbReference type="EMBL" id="CAWUHC010000079">
    <property type="protein sequence ID" value="CAK7229403.1"/>
    <property type="molecule type" value="Genomic_DNA"/>
</dbReference>
<evidence type="ECO:0000256" key="6">
    <source>
        <dbReference type="ARBA" id="ARBA00030980"/>
    </source>
</evidence>
<dbReference type="Pfam" id="PF00069">
    <property type="entry name" value="Pkinase"/>
    <property type="match status" value="1"/>
</dbReference>
<dbReference type="PROSITE" id="PS50011">
    <property type="entry name" value="PROTEIN_KINASE_DOM"/>
    <property type="match status" value="1"/>
</dbReference>
<reference evidence="12 13" key="1">
    <citation type="submission" date="2024-01" db="EMBL/GenBank/DDBJ databases">
        <authorList>
            <person name="Allen C."/>
            <person name="Tagirdzhanova G."/>
        </authorList>
    </citation>
    <scope>NUCLEOTIDE SEQUENCE [LARGE SCALE GENOMIC DNA]</scope>
</reference>
<dbReference type="SUPFAM" id="SSF56112">
    <property type="entry name" value="Protein kinase-like (PK-like)"/>
    <property type="match status" value="1"/>
</dbReference>
<feature type="region of interest" description="Disordered" evidence="10">
    <location>
        <begin position="49"/>
        <end position="85"/>
    </location>
</feature>
<evidence type="ECO:0000313" key="12">
    <source>
        <dbReference type="EMBL" id="CAK7229403.1"/>
    </source>
</evidence>
<proteinExistence type="predicted"/>
<comment type="function">
    <text evidence="1">Component of the EKC/KEOPS complex that is required for the formation of a threonylcarbamoyl group on adenosine at position 37 (t(6)A37) in tRNAs that read codons beginning with adenine. The complex is probably involved in the transfer of the threonylcarbamoyl moiety of threonylcarbamoyl-AMP (TC-AMP) to the N6 group of A37. BUD32 has ATPase activity in the context of the EKC/KEOPS complex and likely plays a supporting role to the catalytic subunit KAE1. The EKC/KEOPS complex also promotes both telomere uncapping and telomere elongation. The complex is required for efficient recruitment of transcriptional coactivators.</text>
</comment>
<sequence length="392" mass="43480">MSLVEHLLRISSGICRVWRTAFSRCSQWWGRLLAFVGLRQLPGAANNKAAATPAKEGADIDDDGKPGTTSTTPAAENNGQKPQRRPAVINYVDIAGEWERALHPNWPETAFQIPKEVPYGTIYHVRKGKFVGFGSTARIELAPQGYVIKTPKSNPYDLREEQRNFADMRHEAEVYLRVGPDCPYIPKLVAWDSDTCCLSLEHLSEGELNHYIKGLKAPDWKPNPPHIEPSLRRRWALQVTRGLCALHAAGIVHADLTPRNVLLGADMNVRVADFAGSSFVGDKKPYKVCAGERYLLPGWTFDRTPVPADDVFLLAGVLYFILTSQEPHHHVESEFDVAKLYEEGTFPDTEGVQGDQILQGCWTGRLTTAEAVLGELLAAFGTDDDPLANREA</sequence>
<evidence type="ECO:0000259" key="11">
    <source>
        <dbReference type="PROSITE" id="PS50011"/>
    </source>
</evidence>
<feature type="compositionally biased region" description="Polar residues" evidence="10">
    <location>
        <begin position="67"/>
        <end position="81"/>
    </location>
</feature>
<dbReference type="InterPro" id="IPR050167">
    <property type="entry name" value="Ser_Thr_protein_kinase"/>
</dbReference>
<name>A0ABP0CBW7_9PEZI</name>
<accession>A0ABP0CBW7</accession>
<dbReference type="PANTHER" id="PTHR23257">
    <property type="entry name" value="SERINE-THREONINE PROTEIN KINASE"/>
    <property type="match status" value="1"/>
</dbReference>
<dbReference type="InterPro" id="IPR011009">
    <property type="entry name" value="Kinase-like_dom_sf"/>
</dbReference>
<evidence type="ECO:0000256" key="7">
    <source>
        <dbReference type="ARBA" id="ARBA00033194"/>
    </source>
</evidence>
<dbReference type="Proteomes" id="UP001642406">
    <property type="component" value="Unassembled WGS sequence"/>
</dbReference>
<evidence type="ECO:0000256" key="9">
    <source>
        <dbReference type="ARBA" id="ARBA00048679"/>
    </source>
</evidence>
<organism evidence="12 13">
    <name type="scientific">Sporothrix bragantina</name>
    <dbReference type="NCBI Taxonomy" id="671064"/>
    <lineage>
        <taxon>Eukaryota</taxon>
        <taxon>Fungi</taxon>
        <taxon>Dikarya</taxon>
        <taxon>Ascomycota</taxon>
        <taxon>Pezizomycotina</taxon>
        <taxon>Sordariomycetes</taxon>
        <taxon>Sordariomycetidae</taxon>
        <taxon>Ophiostomatales</taxon>
        <taxon>Ophiostomataceae</taxon>
        <taxon>Sporothrix</taxon>
    </lineage>
</organism>